<feature type="domain" description="SF3 helicase" evidence="4">
    <location>
        <begin position="274"/>
        <end position="429"/>
    </location>
</feature>
<dbReference type="Pfam" id="PF08706">
    <property type="entry name" value="D5_N"/>
    <property type="match status" value="1"/>
</dbReference>
<dbReference type="InterPro" id="IPR051620">
    <property type="entry name" value="ORF904-like_C"/>
</dbReference>
<dbReference type="InterPro" id="IPR006500">
    <property type="entry name" value="Helicase_put_C_phage/plasmid"/>
</dbReference>
<keyword evidence="1" id="KW-0547">Nucleotide-binding</keyword>
<accession>A0ABS7ARQ0</accession>
<dbReference type="NCBIfam" id="TIGR01613">
    <property type="entry name" value="primase_Cterm"/>
    <property type="match status" value="1"/>
</dbReference>
<dbReference type="RefSeq" id="WP_219780806.1">
    <property type="nucleotide sequence ID" value="NZ_JAHXPT010000013.1"/>
</dbReference>
<dbReference type="Gene3D" id="3.40.50.300">
    <property type="entry name" value="P-loop containing nucleotide triphosphate hydrolases"/>
    <property type="match status" value="1"/>
</dbReference>
<reference evidence="5 6" key="1">
    <citation type="submission" date="2021-07" db="EMBL/GenBank/DDBJ databases">
        <title>Clostridium weizhouense sp. nov., an anaerobic bacterium isolated from activated sludge of Petroleum wastewater.</title>
        <authorList>
            <person name="Li Q."/>
        </authorList>
    </citation>
    <scope>NUCLEOTIDE SEQUENCE [LARGE SCALE GENOMIC DNA]</scope>
    <source>
        <strain evidence="5 6">YB-6</strain>
    </source>
</reference>
<evidence type="ECO:0000313" key="6">
    <source>
        <dbReference type="Proteomes" id="UP001519921"/>
    </source>
</evidence>
<dbReference type="PANTHER" id="PTHR35372">
    <property type="entry name" value="ATP BINDING PROTEIN-RELATED"/>
    <property type="match status" value="1"/>
</dbReference>
<dbReference type="SMART" id="SM00885">
    <property type="entry name" value="D5_N"/>
    <property type="match status" value="1"/>
</dbReference>
<dbReference type="InterPro" id="IPR027417">
    <property type="entry name" value="P-loop_NTPase"/>
</dbReference>
<dbReference type="PROSITE" id="PS51206">
    <property type="entry name" value="SF3_HELICASE_1"/>
    <property type="match status" value="1"/>
</dbReference>
<proteinExistence type="predicted"/>
<dbReference type="InterPro" id="IPR045455">
    <property type="entry name" value="NrS-1_pol-like_helicase"/>
</dbReference>
<dbReference type="EMBL" id="JAHXPT010000013">
    <property type="protein sequence ID" value="MBW6411338.1"/>
    <property type="molecule type" value="Genomic_DNA"/>
</dbReference>
<evidence type="ECO:0000256" key="1">
    <source>
        <dbReference type="ARBA" id="ARBA00022741"/>
    </source>
</evidence>
<keyword evidence="3" id="KW-0067">ATP-binding</keyword>
<evidence type="ECO:0000259" key="4">
    <source>
        <dbReference type="PROSITE" id="PS51206"/>
    </source>
</evidence>
<gene>
    <name evidence="5" type="ORF">KYD98_14685</name>
</gene>
<protein>
    <recommendedName>
        <fullName evidence="4">SF3 helicase domain-containing protein</fullName>
    </recommendedName>
</protein>
<evidence type="ECO:0000256" key="3">
    <source>
        <dbReference type="ARBA" id="ARBA00022840"/>
    </source>
</evidence>
<comment type="caution">
    <text evidence="5">The sequence shown here is derived from an EMBL/GenBank/DDBJ whole genome shotgun (WGS) entry which is preliminary data.</text>
</comment>
<dbReference type="SUPFAM" id="SSF52540">
    <property type="entry name" value="P-loop containing nucleoside triphosphate hydrolases"/>
    <property type="match status" value="1"/>
</dbReference>
<dbReference type="InterPro" id="IPR014015">
    <property type="entry name" value="Helicase_SF3_DNA-vir"/>
</dbReference>
<dbReference type="Proteomes" id="UP001519921">
    <property type="component" value="Unassembled WGS sequence"/>
</dbReference>
<name>A0ABS7ARQ0_9CLOT</name>
<dbReference type="InterPro" id="IPR014818">
    <property type="entry name" value="Phage/plasmid_primase_P4_C"/>
</dbReference>
<evidence type="ECO:0000256" key="2">
    <source>
        <dbReference type="ARBA" id="ARBA00022801"/>
    </source>
</evidence>
<organism evidence="5 6">
    <name type="scientific">Clostridium weizhouense</name>
    <dbReference type="NCBI Taxonomy" id="2859781"/>
    <lineage>
        <taxon>Bacteria</taxon>
        <taxon>Bacillati</taxon>
        <taxon>Bacillota</taxon>
        <taxon>Clostridia</taxon>
        <taxon>Eubacteriales</taxon>
        <taxon>Clostridiaceae</taxon>
        <taxon>Clostridium</taxon>
    </lineage>
</organism>
<keyword evidence="2" id="KW-0378">Hydrolase</keyword>
<keyword evidence="6" id="KW-1185">Reference proteome</keyword>
<evidence type="ECO:0000313" key="5">
    <source>
        <dbReference type="EMBL" id="MBW6411338.1"/>
    </source>
</evidence>
<sequence>MKIKNFKDNQARIYEEIKEYIYPINVNITEIPVECGNLAEILKDKGLNYSDNSQIIATACSGIKGGLNIFCSIMKHFSDVSQDSATLIYEQCLEDIAKGTTYPVNGYKEEIRKMVKENRMAEIGFLKKENGKGYYFNANIFVKYLMKRIIVGRLNNGEFSIYNTKGFYEIVDINIVGKIIRYLMHEVQNNIWQSIYESEVLKVLSLEATTIKELNPNREYINLENGMLNLYTLELIEHNPSFLSSVRIPIIYNKEANSELFKRVINDITMGDEELAKVIQEVFGYSLTAETKAEKAFMFYGSGSNGKSLLAKILMTLVGEANVSSISLEQFSEQFGLEPIIGKTLNIATENELGNTKMSTESIKAIISGDLLSIRIKYKEALKYMPICKLLFLVNTLPDTMDNTHGFYRKIEIIPFRRKFTDIDKEVDLFERLKQELPAILNWALVGFHRLRANNYRFSRSKAIQDTKKEYEEDQNPVLKFCQDCITFKQGESVKKSEVIMAYDKYIRMNGIDDKGSKSCQKFWKFFKLTLDKNGQKYSDKKVNGYMHLKDMTLKNEFLSESDDFIINF</sequence>
<dbReference type="Pfam" id="PF19263">
    <property type="entry name" value="DUF5906"/>
    <property type="match status" value="1"/>
</dbReference>
<dbReference type="PANTHER" id="PTHR35372:SF2">
    <property type="entry name" value="SF3 HELICASE DOMAIN-CONTAINING PROTEIN"/>
    <property type="match status" value="1"/>
</dbReference>